<keyword evidence="2" id="KW-1185">Reference proteome</keyword>
<evidence type="ECO:0000313" key="1">
    <source>
        <dbReference type="EMBL" id="TNN86251.1"/>
    </source>
</evidence>
<evidence type="ECO:0000313" key="2">
    <source>
        <dbReference type="Proteomes" id="UP000314294"/>
    </source>
</evidence>
<comment type="caution">
    <text evidence="1">The sequence shown here is derived from an EMBL/GenBank/DDBJ whole genome shotgun (WGS) entry which is preliminary data.</text>
</comment>
<name>A0A4Z2J8L5_9TELE</name>
<accession>A0A4Z2J8L5</accession>
<dbReference type="Proteomes" id="UP000314294">
    <property type="component" value="Unassembled WGS sequence"/>
</dbReference>
<proteinExistence type="predicted"/>
<organism evidence="1 2">
    <name type="scientific">Liparis tanakae</name>
    <name type="common">Tanaka's snailfish</name>
    <dbReference type="NCBI Taxonomy" id="230148"/>
    <lineage>
        <taxon>Eukaryota</taxon>
        <taxon>Metazoa</taxon>
        <taxon>Chordata</taxon>
        <taxon>Craniata</taxon>
        <taxon>Vertebrata</taxon>
        <taxon>Euteleostomi</taxon>
        <taxon>Actinopterygii</taxon>
        <taxon>Neopterygii</taxon>
        <taxon>Teleostei</taxon>
        <taxon>Neoteleostei</taxon>
        <taxon>Acanthomorphata</taxon>
        <taxon>Eupercaria</taxon>
        <taxon>Perciformes</taxon>
        <taxon>Cottioidei</taxon>
        <taxon>Cottales</taxon>
        <taxon>Liparidae</taxon>
        <taxon>Liparis</taxon>
    </lineage>
</organism>
<dbReference type="AlphaFoldDB" id="A0A4Z2J8L5"/>
<dbReference type="EMBL" id="SRLO01000017">
    <property type="protein sequence ID" value="TNN86251.1"/>
    <property type="molecule type" value="Genomic_DNA"/>
</dbReference>
<sequence length="85" mass="9052">MLENGGGPVEGGHAAATFSPSLALWIADSTLSPRSTCREIRNNVCTYPCSTVWQTYRPASERLTHSSMSVSERSAAVGMIPPGIK</sequence>
<gene>
    <name evidence="1" type="ORF">EYF80_003668</name>
</gene>
<protein>
    <submittedName>
        <fullName evidence="1">Uncharacterized protein</fullName>
    </submittedName>
</protein>
<reference evidence="1 2" key="1">
    <citation type="submission" date="2019-03" db="EMBL/GenBank/DDBJ databases">
        <title>First draft genome of Liparis tanakae, snailfish: a comprehensive survey of snailfish specific genes.</title>
        <authorList>
            <person name="Kim W."/>
            <person name="Song I."/>
            <person name="Jeong J.-H."/>
            <person name="Kim D."/>
            <person name="Kim S."/>
            <person name="Ryu S."/>
            <person name="Song J.Y."/>
            <person name="Lee S.K."/>
        </authorList>
    </citation>
    <scope>NUCLEOTIDE SEQUENCE [LARGE SCALE GENOMIC DNA]</scope>
    <source>
        <tissue evidence="1">Muscle</tissue>
    </source>
</reference>